<reference evidence="2 3" key="1">
    <citation type="submission" date="2017-02" db="EMBL/GenBank/DDBJ databases">
        <title>Chromobacterium haemolyticum H5244.</title>
        <authorList>
            <person name="Gulvik C.A."/>
        </authorList>
    </citation>
    <scope>NUCLEOTIDE SEQUENCE [LARGE SCALE GENOMIC DNA]</scope>
    <source>
        <strain evidence="2 3">H5244</strain>
    </source>
</reference>
<dbReference type="Proteomes" id="UP000192721">
    <property type="component" value="Unassembled WGS sequence"/>
</dbReference>
<gene>
    <name evidence="2" type="ORF">B0T45_18135</name>
</gene>
<evidence type="ECO:0000313" key="2">
    <source>
        <dbReference type="EMBL" id="OQS34854.1"/>
    </source>
</evidence>
<evidence type="ECO:0000313" key="3">
    <source>
        <dbReference type="Proteomes" id="UP000192721"/>
    </source>
</evidence>
<accession>A0A1W0CJC0</accession>
<sequence>MKDRLIELAQERRRFGYRRLHILLRPDCVINHKRVYRL</sequence>
<name>A0A1W0CJC0_9NEIS</name>
<evidence type="ECO:0000259" key="1">
    <source>
        <dbReference type="Pfam" id="PF13276"/>
    </source>
</evidence>
<dbReference type="AlphaFoldDB" id="A0A1W0CJC0"/>
<dbReference type="Pfam" id="PF13276">
    <property type="entry name" value="HTH_21"/>
    <property type="match status" value="1"/>
</dbReference>
<dbReference type="EMBL" id="MUKV01000030">
    <property type="protein sequence ID" value="OQS34854.1"/>
    <property type="molecule type" value="Genomic_DNA"/>
</dbReference>
<comment type="caution">
    <text evidence="2">The sequence shown here is derived from an EMBL/GenBank/DDBJ whole genome shotgun (WGS) entry which is preliminary data.</text>
</comment>
<proteinExistence type="predicted"/>
<feature type="domain" description="HTH-like" evidence="1">
    <location>
        <begin position="5"/>
        <end position="38"/>
    </location>
</feature>
<organism evidence="2 3">
    <name type="scientific">Chromobacterium haemolyticum</name>
    <dbReference type="NCBI Taxonomy" id="394935"/>
    <lineage>
        <taxon>Bacteria</taxon>
        <taxon>Pseudomonadati</taxon>
        <taxon>Pseudomonadota</taxon>
        <taxon>Betaproteobacteria</taxon>
        <taxon>Neisseriales</taxon>
        <taxon>Chromobacteriaceae</taxon>
        <taxon>Chromobacterium</taxon>
    </lineage>
</organism>
<protein>
    <recommendedName>
        <fullName evidence="1">HTH-like domain-containing protein</fullName>
    </recommendedName>
</protein>
<dbReference type="InterPro" id="IPR025948">
    <property type="entry name" value="HTH-like_dom"/>
</dbReference>